<dbReference type="EMBL" id="MG030347">
    <property type="protein sequence ID" value="ATW69884.1"/>
    <property type="molecule type" value="Genomic_DNA"/>
</dbReference>
<organism evidence="1 2">
    <name type="scientific">Proteus phage PM135</name>
    <dbReference type="NCBI Taxonomy" id="2048008"/>
    <lineage>
        <taxon>Viruses</taxon>
        <taxon>Duplodnaviria</taxon>
        <taxon>Heunggongvirae</taxon>
        <taxon>Uroviricota</taxon>
        <taxon>Caudoviricetes</taxon>
        <taxon>Demerecviridae</taxon>
        <taxon>Novosibvirus</taxon>
        <taxon>Novosibvirus PM135</taxon>
    </lineage>
</organism>
<sequence>MTTAVANPDSLVPDLVAPEHMEFIDAYFENGTDLKKAALALGIPEKTAMAIYKKPEVSNYISSILMESGFLNRGRFFGLYDEIINKKLEEMNETGMVAQEKDIVDILEKLHKMKMAEMKMMIELEKVRSGNSTTHQTNIQVNAAGAMDPQYANFMEKLVNIGK</sequence>
<proteinExistence type="predicted"/>
<protein>
    <submittedName>
        <fullName evidence="1">Putative terminase small subunit</fullName>
    </submittedName>
</protein>
<dbReference type="RefSeq" id="YP_009620568.1">
    <property type="nucleotide sequence ID" value="NC_042090.1"/>
</dbReference>
<dbReference type="KEGG" id="vg:40097323"/>
<dbReference type="GeneID" id="40097323"/>
<dbReference type="OrthoDB" id="19345at10239"/>
<dbReference type="Proteomes" id="UP000241842">
    <property type="component" value="Segment"/>
</dbReference>
<accession>A0A2H4PRF1</accession>
<reference evidence="2" key="1">
    <citation type="submission" date="2017-10" db="EMBL/GenBank/DDBJ databases">
        <title>Isolation and characterization of a group of new proteus bacteriophages.</title>
        <authorList>
            <person name="Kozlova Y.N."/>
            <person name="Morozova V.V."/>
            <person name="Babkin I.V."/>
            <person name="Tikunova N.V."/>
            <person name="Bokovaya O.V."/>
            <person name="Shedko E.D."/>
        </authorList>
    </citation>
    <scope>NUCLEOTIDE SEQUENCE [LARGE SCALE GENOMIC DNA]</scope>
</reference>
<keyword evidence="2" id="KW-1185">Reference proteome</keyword>
<evidence type="ECO:0000313" key="1">
    <source>
        <dbReference type="EMBL" id="ATW69884.1"/>
    </source>
</evidence>
<evidence type="ECO:0000313" key="2">
    <source>
        <dbReference type="Proteomes" id="UP000241842"/>
    </source>
</evidence>
<name>A0A2H4PRF1_9CAUD</name>